<evidence type="ECO:0000313" key="7">
    <source>
        <dbReference type="EMBL" id="KAK7155746.1"/>
    </source>
</evidence>
<dbReference type="PANTHER" id="PTHR13356:SF3">
    <property type="entry name" value="SOSS COMPLEX SUBUNIT B1"/>
    <property type="match status" value="1"/>
</dbReference>
<dbReference type="GO" id="GO:0010212">
    <property type="term" value="P:response to ionizing radiation"/>
    <property type="evidence" value="ECO:0007669"/>
    <property type="project" value="TreeGrafter"/>
</dbReference>
<keyword evidence="5" id="KW-0539">Nucleus</keyword>
<protein>
    <submittedName>
        <fullName evidence="7">Uncharacterized protein</fullName>
    </submittedName>
</protein>
<dbReference type="GO" id="GO:0044818">
    <property type="term" value="P:mitotic G2/M transition checkpoint"/>
    <property type="evidence" value="ECO:0007669"/>
    <property type="project" value="TreeGrafter"/>
</dbReference>
<evidence type="ECO:0000256" key="5">
    <source>
        <dbReference type="ARBA" id="ARBA00023242"/>
    </source>
</evidence>
<evidence type="ECO:0000256" key="6">
    <source>
        <dbReference type="ARBA" id="ARBA00038163"/>
    </source>
</evidence>
<comment type="subcellular location">
    <subcellularLocation>
        <location evidence="1">Nucleus</location>
    </subcellularLocation>
</comment>
<keyword evidence="8" id="KW-1185">Reference proteome</keyword>
<dbReference type="GO" id="GO:0070876">
    <property type="term" value="C:SOSS complex"/>
    <property type="evidence" value="ECO:0007669"/>
    <property type="project" value="TreeGrafter"/>
</dbReference>
<dbReference type="PANTHER" id="PTHR13356">
    <property type="entry name" value="OB FOLD NUCLEIC ACID BINDING PROTEIN-RELATED"/>
    <property type="match status" value="1"/>
</dbReference>
<evidence type="ECO:0000256" key="2">
    <source>
        <dbReference type="ARBA" id="ARBA00022763"/>
    </source>
</evidence>
<dbReference type="Proteomes" id="UP001364617">
    <property type="component" value="Unassembled WGS sequence"/>
</dbReference>
<evidence type="ECO:0000256" key="3">
    <source>
        <dbReference type="ARBA" id="ARBA00023125"/>
    </source>
</evidence>
<name>A0AAN9D6F4_9TELE</name>
<dbReference type="SUPFAM" id="SSF50249">
    <property type="entry name" value="Nucleic acid-binding proteins"/>
    <property type="match status" value="1"/>
</dbReference>
<keyword evidence="3" id="KW-0238">DNA-binding</keyword>
<sequence>MAEESPSKKLRNQVKGFLCDVSPIKDSKKPYFEAILQHEGEDSKVVAFRQEDYIQFHNAETTRSLVTLDDVVLQPSVESSRKMNVFYTHSSKMSCVRERGETSKNSLSARPQCVQLSELLNMDTKSKRVNINAKIIQEVRKGNSVTRDGRYLPRTEYTVADTTGYISLTFWCEHNITVGEWYNITNVSVGKFMGKTSLSTTKKTQIVNIPSQGTAVAVQVPTETIKCDIIGVNIKNILICPRSHILKDVTSSSPTAFCFSCNAHYKPPAIIMRISGHLVLKPETGNVVEASIGDEVIRSVLTVKPGASREDIIQSFVALPPMQITIRQNLVVKMEDVPQEAEIKSEAELPVKVEPVEESIDFYSPPDHGILFSSQGRKKQIS</sequence>
<reference evidence="7 8" key="1">
    <citation type="submission" date="2024-02" db="EMBL/GenBank/DDBJ databases">
        <title>Chromosome-level genome assembly of the Eurasian Minnow (Phoxinus phoxinus).</title>
        <authorList>
            <person name="Oriowo T.O."/>
            <person name="Martin S."/>
            <person name="Stange M."/>
            <person name="Chrysostomakis Y."/>
            <person name="Brown T."/>
            <person name="Winkler S."/>
            <person name="Kukowka S."/>
            <person name="Myers E.W."/>
            <person name="Bohne A."/>
        </authorList>
    </citation>
    <scope>NUCLEOTIDE SEQUENCE [LARGE SCALE GENOMIC DNA]</scope>
    <source>
        <strain evidence="7">ZFMK-TIS-60720</strain>
        <tissue evidence="7">Whole Organism</tissue>
    </source>
</reference>
<evidence type="ECO:0000313" key="8">
    <source>
        <dbReference type="Proteomes" id="UP001364617"/>
    </source>
</evidence>
<comment type="caution">
    <text evidence="7">The sequence shown here is derived from an EMBL/GenBank/DDBJ whole genome shotgun (WGS) entry which is preliminary data.</text>
</comment>
<dbReference type="EMBL" id="JAYKXH010000010">
    <property type="protein sequence ID" value="KAK7155746.1"/>
    <property type="molecule type" value="Genomic_DNA"/>
</dbReference>
<comment type="similarity">
    <text evidence="6">Belongs to the SOSS-B family. SOSS-B1 subfamily.</text>
</comment>
<dbReference type="InterPro" id="IPR051231">
    <property type="entry name" value="SOSS-B"/>
</dbReference>
<gene>
    <name evidence="7" type="ORF">R3I93_010412</name>
</gene>
<dbReference type="InterPro" id="IPR012340">
    <property type="entry name" value="NA-bd_OB-fold"/>
</dbReference>
<evidence type="ECO:0000256" key="4">
    <source>
        <dbReference type="ARBA" id="ARBA00023204"/>
    </source>
</evidence>
<dbReference type="GO" id="GO:0000724">
    <property type="term" value="P:double-strand break repair via homologous recombination"/>
    <property type="evidence" value="ECO:0007669"/>
    <property type="project" value="TreeGrafter"/>
</dbReference>
<evidence type="ECO:0000256" key="1">
    <source>
        <dbReference type="ARBA" id="ARBA00004123"/>
    </source>
</evidence>
<accession>A0AAN9D6F4</accession>
<proteinExistence type="inferred from homology"/>
<keyword evidence="4" id="KW-0234">DNA repair</keyword>
<dbReference type="GO" id="GO:0003677">
    <property type="term" value="F:DNA binding"/>
    <property type="evidence" value="ECO:0007669"/>
    <property type="project" value="UniProtKB-KW"/>
</dbReference>
<organism evidence="7 8">
    <name type="scientific">Phoxinus phoxinus</name>
    <name type="common">Eurasian minnow</name>
    <dbReference type="NCBI Taxonomy" id="58324"/>
    <lineage>
        <taxon>Eukaryota</taxon>
        <taxon>Metazoa</taxon>
        <taxon>Chordata</taxon>
        <taxon>Craniata</taxon>
        <taxon>Vertebrata</taxon>
        <taxon>Euteleostomi</taxon>
        <taxon>Actinopterygii</taxon>
        <taxon>Neopterygii</taxon>
        <taxon>Teleostei</taxon>
        <taxon>Ostariophysi</taxon>
        <taxon>Cypriniformes</taxon>
        <taxon>Leuciscidae</taxon>
        <taxon>Phoxininae</taxon>
        <taxon>Phoxinus</taxon>
    </lineage>
</organism>
<keyword evidence="2" id="KW-0227">DNA damage</keyword>
<dbReference type="AlphaFoldDB" id="A0AAN9D6F4"/>
<dbReference type="Gene3D" id="2.40.50.140">
    <property type="entry name" value="Nucleic acid-binding proteins"/>
    <property type="match status" value="1"/>
</dbReference>